<dbReference type="EMBL" id="AP014685">
    <property type="protein sequence ID" value="BAR58903.1"/>
    <property type="molecule type" value="Genomic_DNA"/>
</dbReference>
<accession>A0A0E4FUY0</accession>
<gene>
    <name evidence="1" type="ORF">NK6_5746</name>
</gene>
<evidence type="ECO:0000313" key="2">
    <source>
        <dbReference type="Proteomes" id="UP000063308"/>
    </source>
</evidence>
<organism evidence="1 2">
    <name type="scientific">Bradyrhizobium diazoefficiens</name>
    <dbReference type="NCBI Taxonomy" id="1355477"/>
    <lineage>
        <taxon>Bacteria</taxon>
        <taxon>Pseudomonadati</taxon>
        <taxon>Pseudomonadota</taxon>
        <taxon>Alphaproteobacteria</taxon>
        <taxon>Hyphomicrobiales</taxon>
        <taxon>Nitrobacteraceae</taxon>
        <taxon>Bradyrhizobium</taxon>
    </lineage>
</organism>
<proteinExistence type="predicted"/>
<dbReference type="AlphaFoldDB" id="A0A0E4FUY0"/>
<name>A0A0E4FUY0_9BRAD</name>
<dbReference type="Proteomes" id="UP000063308">
    <property type="component" value="Chromosome"/>
</dbReference>
<protein>
    <submittedName>
        <fullName evidence="1">Uncharacterized protein</fullName>
    </submittedName>
</protein>
<sequence>MEAALDQIIYRAQNYTKEGVPNIPEDVLKKIRDSKIERFNNIIQAMETHRLLDELGANIYKDLHRLRKLRNRIHIQFDDEPEDVDRDDSKAFVDATVKWGLSLCLSVLKHLGEKYPRPPELGVYAQDVSIPAS</sequence>
<evidence type="ECO:0000313" key="1">
    <source>
        <dbReference type="EMBL" id="BAR58903.1"/>
    </source>
</evidence>
<reference evidence="1 2" key="1">
    <citation type="submission" date="2014-11" db="EMBL/GenBank/DDBJ databases">
        <title>Symbiosis island explosion on the genome of extra-slow-growing strains of soybean bradyrhizobia with massive insertion sequences.</title>
        <authorList>
            <person name="Iida T."/>
            <person name="Minamisawa K."/>
        </authorList>
    </citation>
    <scope>NUCLEOTIDE SEQUENCE [LARGE SCALE GENOMIC DNA]</scope>
    <source>
        <strain evidence="1 2">NK6</strain>
    </source>
</reference>